<gene>
    <name evidence="2" type="primary">Acey_s0066.g3716</name>
    <name evidence="2" type="ORF">Y032_0066g3716</name>
</gene>
<comment type="caution">
    <text evidence="2">The sequence shown here is derived from an EMBL/GenBank/DDBJ whole genome shotgun (WGS) entry which is preliminary data.</text>
</comment>
<keyword evidence="1" id="KW-1133">Transmembrane helix</keyword>
<dbReference type="Proteomes" id="UP000024635">
    <property type="component" value="Unassembled WGS sequence"/>
</dbReference>
<dbReference type="AlphaFoldDB" id="A0A016TZ47"/>
<organism evidence="2 3">
    <name type="scientific">Ancylostoma ceylanicum</name>
    <dbReference type="NCBI Taxonomy" id="53326"/>
    <lineage>
        <taxon>Eukaryota</taxon>
        <taxon>Metazoa</taxon>
        <taxon>Ecdysozoa</taxon>
        <taxon>Nematoda</taxon>
        <taxon>Chromadorea</taxon>
        <taxon>Rhabditida</taxon>
        <taxon>Rhabditina</taxon>
        <taxon>Rhabditomorpha</taxon>
        <taxon>Strongyloidea</taxon>
        <taxon>Ancylostomatidae</taxon>
        <taxon>Ancylostomatinae</taxon>
        <taxon>Ancylostoma</taxon>
    </lineage>
</organism>
<feature type="transmembrane region" description="Helical" evidence="1">
    <location>
        <begin position="21"/>
        <end position="39"/>
    </location>
</feature>
<reference evidence="3" key="1">
    <citation type="journal article" date="2015" name="Nat. Genet.">
        <title>The genome and transcriptome of the zoonotic hookworm Ancylostoma ceylanicum identify infection-specific gene families.</title>
        <authorList>
            <person name="Schwarz E.M."/>
            <person name="Hu Y."/>
            <person name="Antoshechkin I."/>
            <person name="Miller M.M."/>
            <person name="Sternberg P.W."/>
            <person name="Aroian R.V."/>
        </authorList>
    </citation>
    <scope>NUCLEOTIDE SEQUENCE</scope>
    <source>
        <strain evidence="3">HY135</strain>
    </source>
</reference>
<name>A0A016TZ47_9BILA</name>
<accession>A0A016TZ47</accession>
<keyword evidence="1" id="KW-0472">Membrane</keyword>
<dbReference type="EMBL" id="JARK01001402">
    <property type="protein sequence ID" value="EYC08354.1"/>
    <property type="molecule type" value="Genomic_DNA"/>
</dbReference>
<evidence type="ECO:0000256" key="1">
    <source>
        <dbReference type="SAM" id="Phobius"/>
    </source>
</evidence>
<evidence type="ECO:0000313" key="3">
    <source>
        <dbReference type="Proteomes" id="UP000024635"/>
    </source>
</evidence>
<protein>
    <submittedName>
        <fullName evidence="2">Uncharacterized protein</fullName>
    </submittedName>
</protein>
<sequence>MIDGKRGDVWMRCISLSTHRHAVHLFWSADDVTAALLALGHTITQAADPRFNLVISVSFIAGFLLYTFLVPRTSIGGIKRWNSSKKSERS</sequence>
<proteinExistence type="predicted"/>
<keyword evidence="1" id="KW-0812">Transmembrane</keyword>
<evidence type="ECO:0000313" key="2">
    <source>
        <dbReference type="EMBL" id="EYC08354.1"/>
    </source>
</evidence>
<feature type="transmembrane region" description="Helical" evidence="1">
    <location>
        <begin position="51"/>
        <end position="70"/>
    </location>
</feature>
<keyword evidence="3" id="KW-1185">Reference proteome</keyword>